<dbReference type="InterPro" id="IPR006287">
    <property type="entry name" value="DJ-1"/>
</dbReference>
<dbReference type="PANTHER" id="PTHR48094:SF12">
    <property type="entry name" value="PARKINSON DISEASE PROTEIN 7 HOMOLOG"/>
    <property type="match status" value="1"/>
</dbReference>
<name>A0AA39H2K2_9BILA</name>
<dbReference type="Proteomes" id="UP001175271">
    <property type="component" value="Unassembled WGS sequence"/>
</dbReference>
<protein>
    <recommendedName>
        <fullName evidence="1">DJ-1/PfpI domain-containing protein</fullName>
    </recommendedName>
</protein>
<dbReference type="GO" id="GO:0006979">
    <property type="term" value="P:response to oxidative stress"/>
    <property type="evidence" value="ECO:0007669"/>
    <property type="project" value="TreeGrafter"/>
</dbReference>
<dbReference type="EMBL" id="JAUCMV010000005">
    <property type="protein sequence ID" value="KAK0398050.1"/>
    <property type="molecule type" value="Genomic_DNA"/>
</dbReference>
<dbReference type="InterPro" id="IPR002818">
    <property type="entry name" value="DJ-1/PfpI"/>
</dbReference>
<dbReference type="GO" id="GO:0005739">
    <property type="term" value="C:mitochondrion"/>
    <property type="evidence" value="ECO:0007669"/>
    <property type="project" value="TreeGrafter"/>
</dbReference>
<proteinExistence type="predicted"/>
<dbReference type="NCBIfam" id="TIGR01383">
    <property type="entry name" value="not_thiJ"/>
    <property type="match status" value="1"/>
</dbReference>
<sequence>MWKRIDHFQEALSGLRPSTMRPMSSALVVASNGSEDMELVISVDVLRRANVKVTVAGLQDADRITCARGTTIIVDEKLEDVASKIYDVVVLPGGQPGSNNFAASSVVGDVLRAHEKAGSLIAAICAAPIALKSHGIAMDATLTSYPGVSDEIQKAGYKYSEDRVGMLLDCFLRFPVPVCKRRGDFGIASSATRQSRHRSQTVHAPSLSPLVTSVHSALNRYP</sequence>
<dbReference type="GO" id="GO:1903189">
    <property type="term" value="P:glyoxal metabolic process"/>
    <property type="evidence" value="ECO:0007669"/>
    <property type="project" value="TreeGrafter"/>
</dbReference>
<dbReference type="PANTHER" id="PTHR48094">
    <property type="entry name" value="PROTEIN/NUCLEIC ACID DEGLYCASE DJ-1-RELATED"/>
    <property type="match status" value="1"/>
</dbReference>
<dbReference type="AlphaFoldDB" id="A0AA39H2K2"/>
<dbReference type="SUPFAM" id="SSF52317">
    <property type="entry name" value="Class I glutamine amidotransferase-like"/>
    <property type="match status" value="1"/>
</dbReference>
<dbReference type="GO" id="GO:0046295">
    <property type="term" value="P:glycolate biosynthetic process"/>
    <property type="evidence" value="ECO:0007669"/>
    <property type="project" value="TreeGrafter"/>
</dbReference>
<dbReference type="GO" id="GO:0005634">
    <property type="term" value="C:nucleus"/>
    <property type="evidence" value="ECO:0007669"/>
    <property type="project" value="TreeGrafter"/>
</dbReference>
<evidence type="ECO:0000259" key="1">
    <source>
        <dbReference type="Pfam" id="PF01965"/>
    </source>
</evidence>
<gene>
    <name evidence="2" type="ORF">QR680_002402</name>
</gene>
<dbReference type="CDD" id="cd03135">
    <property type="entry name" value="GATase1_DJ-1"/>
    <property type="match status" value="1"/>
</dbReference>
<dbReference type="Gene3D" id="3.40.50.880">
    <property type="match status" value="1"/>
</dbReference>
<evidence type="ECO:0000313" key="2">
    <source>
        <dbReference type="EMBL" id="KAK0398050.1"/>
    </source>
</evidence>
<dbReference type="InterPro" id="IPR050325">
    <property type="entry name" value="Prot/Nucl_acid_deglycase"/>
</dbReference>
<dbReference type="InterPro" id="IPR029062">
    <property type="entry name" value="Class_I_gatase-like"/>
</dbReference>
<reference evidence="2" key="1">
    <citation type="submission" date="2023-06" db="EMBL/GenBank/DDBJ databases">
        <title>Genomic analysis of the entomopathogenic nematode Steinernema hermaphroditum.</title>
        <authorList>
            <person name="Schwarz E.M."/>
            <person name="Heppert J.K."/>
            <person name="Baniya A."/>
            <person name="Schwartz H.T."/>
            <person name="Tan C.-H."/>
            <person name="Antoshechkin I."/>
            <person name="Sternberg P.W."/>
            <person name="Goodrich-Blair H."/>
            <person name="Dillman A.R."/>
        </authorList>
    </citation>
    <scope>NUCLEOTIDE SEQUENCE</scope>
    <source>
        <strain evidence="2">PS9179</strain>
        <tissue evidence="2">Whole animal</tissue>
    </source>
</reference>
<accession>A0AA39H2K2</accession>
<dbReference type="Pfam" id="PF01965">
    <property type="entry name" value="DJ-1_PfpI"/>
    <property type="match status" value="1"/>
</dbReference>
<organism evidence="2 3">
    <name type="scientific">Steinernema hermaphroditum</name>
    <dbReference type="NCBI Taxonomy" id="289476"/>
    <lineage>
        <taxon>Eukaryota</taxon>
        <taxon>Metazoa</taxon>
        <taxon>Ecdysozoa</taxon>
        <taxon>Nematoda</taxon>
        <taxon>Chromadorea</taxon>
        <taxon>Rhabditida</taxon>
        <taxon>Tylenchina</taxon>
        <taxon>Panagrolaimomorpha</taxon>
        <taxon>Strongyloidoidea</taxon>
        <taxon>Steinernematidae</taxon>
        <taxon>Steinernema</taxon>
    </lineage>
</organism>
<comment type="caution">
    <text evidence="2">The sequence shown here is derived from an EMBL/GenBank/DDBJ whole genome shotgun (WGS) entry which is preliminary data.</text>
</comment>
<feature type="domain" description="DJ-1/PfpI" evidence="1">
    <location>
        <begin position="25"/>
        <end position="164"/>
    </location>
</feature>
<evidence type="ECO:0000313" key="3">
    <source>
        <dbReference type="Proteomes" id="UP001175271"/>
    </source>
</evidence>
<keyword evidence="3" id="KW-1185">Reference proteome</keyword>